<organism evidence="1 2">
    <name type="scientific">Globodera rostochiensis</name>
    <name type="common">Golden nematode worm</name>
    <name type="synonym">Heterodera rostochiensis</name>
    <dbReference type="NCBI Taxonomy" id="31243"/>
    <lineage>
        <taxon>Eukaryota</taxon>
        <taxon>Metazoa</taxon>
        <taxon>Ecdysozoa</taxon>
        <taxon>Nematoda</taxon>
        <taxon>Chromadorea</taxon>
        <taxon>Rhabditida</taxon>
        <taxon>Tylenchina</taxon>
        <taxon>Tylenchomorpha</taxon>
        <taxon>Tylenchoidea</taxon>
        <taxon>Heteroderidae</taxon>
        <taxon>Heteroderinae</taxon>
        <taxon>Globodera</taxon>
    </lineage>
</organism>
<sequence length="298" mass="32820">MRNMPIFACQSSQLQPPIPAVPMQDPQIALYGEKLFASVKAQTEKRYKEEDRVVNDTMEMIAASSFTTTMVPSSFAPPKISCNTAYVVAVTIQSYNEQTLQADYLALITKLNILETFLRVKLASFGEYAILPINEGGNFALKIFYDNVTADCGAMRDFAAKTVSYSKEVEKAIFSCKCGGPGCDKLPTACETGTKCVTSRPATLNRNVLKHNSFESELTSLIRKHPNKSGKTRGKENSIIPNEFQPPFKIGNLADKENVARLEKKGLIVDILPKGDGDRVAVINELKNIKLKPTTPIT</sequence>
<keyword evidence="1" id="KW-1185">Reference proteome</keyword>
<dbReference type="InterPro" id="IPR035126">
    <property type="entry name" value="SCVP"/>
</dbReference>
<evidence type="ECO:0000313" key="2">
    <source>
        <dbReference type="WBParaSite" id="Gr19_v10_g2160.t2"/>
    </source>
</evidence>
<proteinExistence type="predicted"/>
<reference evidence="2" key="1">
    <citation type="submission" date="2022-11" db="UniProtKB">
        <authorList>
            <consortium name="WormBaseParasite"/>
        </authorList>
    </citation>
    <scope>IDENTIFICATION</scope>
</reference>
<evidence type="ECO:0000313" key="1">
    <source>
        <dbReference type="Proteomes" id="UP000887572"/>
    </source>
</evidence>
<accession>A0A914HN82</accession>
<dbReference type="Proteomes" id="UP000887572">
    <property type="component" value="Unplaced"/>
</dbReference>
<dbReference type="Pfam" id="PF17619">
    <property type="entry name" value="SCVP"/>
    <property type="match status" value="1"/>
</dbReference>
<dbReference type="WBParaSite" id="Gr19_v10_g2160.t2">
    <property type="protein sequence ID" value="Gr19_v10_g2160.t2"/>
    <property type="gene ID" value="Gr19_v10_g2160"/>
</dbReference>
<protein>
    <submittedName>
        <fullName evidence="2">Uncharacterized protein</fullName>
    </submittedName>
</protein>
<dbReference type="AlphaFoldDB" id="A0A914HN82"/>
<name>A0A914HN82_GLORO</name>